<evidence type="ECO:0000313" key="4">
    <source>
        <dbReference type="WBParaSite" id="SSLN_0000120501-mRNA-1"/>
    </source>
</evidence>
<dbReference type="Proteomes" id="UP000275846">
    <property type="component" value="Unassembled WGS sequence"/>
</dbReference>
<feature type="region of interest" description="Disordered" evidence="1">
    <location>
        <begin position="150"/>
        <end position="186"/>
    </location>
</feature>
<gene>
    <name evidence="2" type="ORF">SSLN_LOCUS1156</name>
</gene>
<evidence type="ECO:0000313" key="3">
    <source>
        <dbReference type="Proteomes" id="UP000275846"/>
    </source>
</evidence>
<proteinExistence type="predicted"/>
<dbReference type="AlphaFoldDB" id="A0A183SAA8"/>
<dbReference type="WBParaSite" id="SSLN_0000120501-mRNA-1">
    <property type="protein sequence ID" value="SSLN_0000120501-mRNA-1"/>
    <property type="gene ID" value="SSLN_0000120501"/>
</dbReference>
<keyword evidence="3" id="KW-1185">Reference proteome</keyword>
<name>A0A183SAA8_SCHSO</name>
<dbReference type="EMBL" id="UYSU01001715">
    <property type="protein sequence ID" value="VDL87056.1"/>
    <property type="molecule type" value="Genomic_DNA"/>
</dbReference>
<protein>
    <submittedName>
        <fullName evidence="2 4">Uncharacterized protein</fullName>
    </submittedName>
</protein>
<sequence>MANGYHRHFIERSRQCRQSRRPATEQPKIWRALPYIDGVSEAVFRLLRPMGIGIAHRPESTIRHLVMRPKDPVTRDETTNVIYRIKCNFCTVNYIGEIGKRLQTRDGEHMRLVGEVTAWQEAWHTGTTSINRCVTIPTFYQAFRTQLNDRKSQREDGPNVHPNMVCPWRTRTQSQRNPHLTKEQLSPRPAQPLIPQVRIHTEVRLQRRLTAWGGSFGRWGY</sequence>
<evidence type="ECO:0000313" key="2">
    <source>
        <dbReference type="EMBL" id="VDL87056.1"/>
    </source>
</evidence>
<organism evidence="4">
    <name type="scientific">Schistocephalus solidus</name>
    <name type="common">Tapeworm</name>
    <dbReference type="NCBI Taxonomy" id="70667"/>
    <lineage>
        <taxon>Eukaryota</taxon>
        <taxon>Metazoa</taxon>
        <taxon>Spiralia</taxon>
        <taxon>Lophotrochozoa</taxon>
        <taxon>Platyhelminthes</taxon>
        <taxon>Cestoda</taxon>
        <taxon>Eucestoda</taxon>
        <taxon>Diphyllobothriidea</taxon>
        <taxon>Diphyllobothriidae</taxon>
        <taxon>Schistocephalus</taxon>
    </lineage>
</organism>
<reference evidence="4" key="1">
    <citation type="submission" date="2016-06" db="UniProtKB">
        <authorList>
            <consortium name="WormBaseParasite"/>
        </authorList>
    </citation>
    <scope>IDENTIFICATION</scope>
</reference>
<evidence type="ECO:0000256" key="1">
    <source>
        <dbReference type="SAM" id="MobiDB-lite"/>
    </source>
</evidence>
<reference evidence="2 3" key="2">
    <citation type="submission" date="2018-11" db="EMBL/GenBank/DDBJ databases">
        <authorList>
            <consortium name="Pathogen Informatics"/>
        </authorList>
    </citation>
    <scope>NUCLEOTIDE SEQUENCE [LARGE SCALE GENOMIC DNA]</scope>
    <source>
        <strain evidence="2 3">NST_G2</strain>
    </source>
</reference>
<dbReference type="OrthoDB" id="10047121at2759"/>
<accession>A0A183SAA8</accession>